<evidence type="ECO:0000256" key="1">
    <source>
        <dbReference type="ARBA" id="ARBA00023015"/>
    </source>
</evidence>
<feature type="compositionally biased region" description="Low complexity" evidence="4">
    <location>
        <begin position="297"/>
        <end position="314"/>
    </location>
</feature>
<dbReference type="GO" id="GO:0005634">
    <property type="term" value="C:nucleus"/>
    <property type="evidence" value="ECO:0007669"/>
    <property type="project" value="TreeGrafter"/>
</dbReference>
<accession>A0A8C9S2M7</accession>
<feature type="region of interest" description="Disordered" evidence="4">
    <location>
        <begin position="227"/>
        <end position="246"/>
    </location>
</feature>
<feature type="region of interest" description="Disordered" evidence="4">
    <location>
        <begin position="331"/>
        <end position="361"/>
    </location>
</feature>
<organism evidence="6 7">
    <name type="scientific">Scleropages formosus</name>
    <name type="common">Asian bonytongue</name>
    <name type="synonym">Osteoglossum formosum</name>
    <dbReference type="NCBI Taxonomy" id="113540"/>
    <lineage>
        <taxon>Eukaryota</taxon>
        <taxon>Metazoa</taxon>
        <taxon>Chordata</taxon>
        <taxon>Craniata</taxon>
        <taxon>Vertebrata</taxon>
        <taxon>Euteleostomi</taxon>
        <taxon>Actinopterygii</taxon>
        <taxon>Neopterygii</taxon>
        <taxon>Teleostei</taxon>
        <taxon>Osteoglossocephala</taxon>
        <taxon>Osteoglossomorpha</taxon>
        <taxon>Osteoglossiformes</taxon>
        <taxon>Osteoglossidae</taxon>
        <taxon>Scleropages</taxon>
    </lineage>
</organism>
<keyword evidence="3" id="KW-0539">Nucleus</keyword>
<proteinExistence type="predicted"/>
<protein>
    <recommendedName>
        <fullName evidence="5">ARID domain-containing protein</fullName>
    </recommendedName>
</protein>
<dbReference type="InterPro" id="IPR036431">
    <property type="entry name" value="ARID_dom_sf"/>
</dbReference>
<dbReference type="Ensembl" id="ENSSFOT00015024749.2">
    <property type="protein sequence ID" value="ENSSFOP00015024481.2"/>
    <property type="gene ID" value="ENSSFOG00015015747.2"/>
</dbReference>
<sequence>MWRWPQMDKDQMPTVTSVTPFFCSKVTANQRWKQVYNLLGGDPRSTSAATCTRRHYQKLILPFECYLQGLEEVALTPPQQHKRRRQNHSSDEDYQGEVKRRAVAKQMSSAFFQRSHEYQTDTCVQSIPIPVTFQQYSYPGFLPQSAYRLGFPSVLSYPQFQQPHVSPQPHLQPQLYTDPQHRASLELHSAQANDRPKEEVLRLRKLAVEYVYSSGWEKPLDLSHKERSLDSISQRPSSFSLPKGNGTPKFLNKVSSMYSSWNLAQDQSCEVSGNTATGKGANVKNFQRDRALAECSATTSPAATSSSASSRLSSGPFTRYNQNSSAYVVSPKTLQSNCPKSPEKEEEEPLNLKRSPSNPKINVEGQRTIEIPLKLLEAYVKSKYDPQDMCRKDKAVHPVDCPYTVQEDYKDMKKVMVQLPVEMDMVHCGKLEAKRHREIFKTHSSLGQQNIQQTSSVNTPWDREDMSDVGATKLRLACGVSGVPDGDNANVWPLFQCKDPETLKLLQRRWQYVQNLMVDLSDSKTVSQSCL</sequence>
<evidence type="ECO:0000256" key="3">
    <source>
        <dbReference type="ARBA" id="ARBA00023242"/>
    </source>
</evidence>
<feature type="compositionally biased region" description="Polar residues" evidence="4">
    <location>
        <begin position="230"/>
        <end position="240"/>
    </location>
</feature>
<dbReference type="InterPro" id="IPR051232">
    <property type="entry name" value="ARID/SWI1_ChromRemod"/>
</dbReference>
<keyword evidence="2" id="KW-0804">Transcription</keyword>
<reference evidence="6 7" key="1">
    <citation type="submission" date="2019-04" db="EMBL/GenBank/DDBJ databases">
        <authorList>
            <consortium name="Wellcome Sanger Institute Data Sharing"/>
        </authorList>
    </citation>
    <scope>NUCLEOTIDE SEQUENCE [LARGE SCALE GENOMIC DNA]</scope>
</reference>
<dbReference type="SUPFAM" id="SSF46774">
    <property type="entry name" value="ARID-like"/>
    <property type="match status" value="1"/>
</dbReference>
<dbReference type="OrthoDB" id="1938591at2759"/>
<dbReference type="Gene3D" id="1.10.150.60">
    <property type="entry name" value="ARID DNA-binding domain"/>
    <property type="match status" value="1"/>
</dbReference>
<keyword evidence="1" id="KW-0805">Transcription regulation</keyword>
<evidence type="ECO:0000256" key="2">
    <source>
        <dbReference type="ARBA" id="ARBA00023163"/>
    </source>
</evidence>
<dbReference type="AlphaFoldDB" id="A0A8C9S2M7"/>
<dbReference type="GO" id="GO:0006357">
    <property type="term" value="P:regulation of transcription by RNA polymerase II"/>
    <property type="evidence" value="ECO:0007669"/>
    <property type="project" value="TreeGrafter"/>
</dbReference>
<evidence type="ECO:0000313" key="6">
    <source>
        <dbReference type="Ensembl" id="ENSSFOP00015024481.2"/>
    </source>
</evidence>
<dbReference type="InterPro" id="IPR001606">
    <property type="entry name" value="ARID_dom"/>
</dbReference>
<evidence type="ECO:0000256" key="4">
    <source>
        <dbReference type="SAM" id="MobiDB-lite"/>
    </source>
</evidence>
<keyword evidence="7" id="KW-1185">Reference proteome</keyword>
<name>A0A8C9S2M7_SCLFO</name>
<dbReference type="Proteomes" id="UP000694397">
    <property type="component" value="Chromosome 17"/>
</dbReference>
<dbReference type="PANTHER" id="PTHR13964">
    <property type="entry name" value="RBP-RELATED"/>
    <property type="match status" value="1"/>
</dbReference>
<evidence type="ECO:0000259" key="5">
    <source>
        <dbReference type="PROSITE" id="PS51011"/>
    </source>
</evidence>
<feature type="region of interest" description="Disordered" evidence="4">
    <location>
        <begin position="297"/>
        <end position="316"/>
    </location>
</feature>
<reference evidence="6" key="3">
    <citation type="submission" date="2025-09" db="UniProtKB">
        <authorList>
            <consortium name="Ensembl"/>
        </authorList>
    </citation>
    <scope>IDENTIFICATION</scope>
</reference>
<dbReference type="PANTHER" id="PTHR13964:SF25">
    <property type="entry name" value="AT-RICH INTERACTIVE DOMAIN-CONTAINING PROTEIN 5A"/>
    <property type="match status" value="1"/>
</dbReference>
<reference evidence="6" key="2">
    <citation type="submission" date="2025-08" db="UniProtKB">
        <authorList>
            <consortium name="Ensembl"/>
        </authorList>
    </citation>
    <scope>IDENTIFICATION</scope>
</reference>
<dbReference type="GO" id="GO:0000976">
    <property type="term" value="F:transcription cis-regulatory region binding"/>
    <property type="evidence" value="ECO:0007669"/>
    <property type="project" value="TreeGrafter"/>
</dbReference>
<feature type="domain" description="ARID" evidence="5">
    <location>
        <begin position="1"/>
        <end position="68"/>
    </location>
</feature>
<feature type="region of interest" description="Disordered" evidence="4">
    <location>
        <begin position="76"/>
        <end position="99"/>
    </location>
</feature>
<dbReference type="PROSITE" id="PS51011">
    <property type="entry name" value="ARID"/>
    <property type="match status" value="1"/>
</dbReference>
<feature type="compositionally biased region" description="Basic and acidic residues" evidence="4">
    <location>
        <begin position="88"/>
        <end position="99"/>
    </location>
</feature>
<evidence type="ECO:0000313" key="7">
    <source>
        <dbReference type="Proteomes" id="UP000694397"/>
    </source>
</evidence>
<dbReference type="GeneTree" id="ENSGT00940000181170"/>